<name>A0A1D3DYH0_9ACTN</name>
<organism evidence="3 4">
    <name type="scientific">Streptomyces thermolilacinus SPC6</name>
    <dbReference type="NCBI Taxonomy" id="1306406"/>
    <lineage>
        <taxon>Bacteria</taxon>
        <taxon>Bacillati</taxon>
        <taxon>Actinomycetota</taxon>
        <taxon>Actinomycetes</taxon>
        <taxon>Kitasatosporales</taxon>
        <taxon>Streptomycetaceae</taxon>
        <taxon>Streptomyces</taxon>
    </lineage>
</organism>
<dbReference type="eggNOG" id="ENOG502ZN7H">
    <property type="taxonomic scope" value="Bacteria"/>
</dbReference>
<comment type="caution">
    <text evidence="3">The sequence shown here is derived from an EMBL/GenBank/DDBJ whole genome shotgun (WGS) entry which is preliminary data.</text>
</comment>
<feature type="region of interest" description="Disordered" evidence="1">
    <location>
        <begin position="169"/>
        <end position="211"/>
    </location>
</feature>
<dbReference type="STRING" id="1306406.J116_025860"/>
<feature type="compositionally biased region" description="Gly residues" evidence="1">
    <location>
        <begin position="189"/>
        <end position="205"/>
    </location>
</feature>
<feature type="transmembrane region" description="Helical" evidence="2">
    <location>
        <begin position="12"/>
        <end position="30"/>
    </location>
</feature>
<gene>
    <name evidence="3" type="ORF">J116_025860</name>
</gene>
<keyword evidence="4" id="KW-1185">Reference proteome</keyword>
<dbReference type="Pfam" id="PF17197">
    <property type="entry name" value="DUF5134"/>
    <property type="match status" value="1"/>
</dbReference>
<protein>
    <recommendedName>
        <fullName evidence="5">DUF5134 domain-containing protein</fullName>
    </recommendedName>
</protein>
<keyword evidence="2" id="KW-1133">Transmembrane helix</keyword>
<evidence type="ECO:0000256" key="1">
    <source>
        <dbReference type="SAM" id="MobiDB-lite"/>
    </source>
</evidence>
<evidence type="ECO:0000256" key="2">
    <source>
        <dbReference type="SAM" id="Phobius"/>
    </source>
</evidence>
<dbReference type="InterPro" id="IPR033458">
    <property type="entry name" value="DUF5134"/>
</dbReference>
<keyword evidence="2" id="KW-0812">Transmembrane</keyword>
<feature type="compositionally biased region" description="Pro residues" evidence="1">
    <location>
        <begin position="169"/>
        <end position="178"/>
    </location>
</feature>
<accession>A0A1D3DYH0</accession>
<keyword evidence="2" id="KW-0472">Membrane</keyword>
<evidence type="ECO:0000313" key="3">
    <source>
        <dbReference type="EMBL" id="OEJ97367.1"/>
    </source>
</evidence>
<reference evidence="3 4" key="1">
    <citation type="journal article" date="2013" name="Genome Announc.">
        <title>Genome Sequence of Streptomyces violaceusniger Strain SPC6, a Halotolerant Streptomycete That Exhibits Rapid Growth and Development.</title>
        <authorList>
            <person name="Chen X."/>
            <person name="Zhang B."/>
            <person name="Zhang W."/>
            <person name="Wu X."/>
            <person name="Zhang M."/>
            <person name="Chen T."/>
            <person name="Liu G."/>
            <person name="Dyson P."/>
        </authorList>
    </citation>
    <scope>NUCLEOTIDE SEQUENCE [LARGE SCALE GENOMIC DNA]</scope>
    <source>
        <strain evidence="3 4">SPC6</strain>
    </source>
</reference>
<dbReference type="EMBL" id="ASHX02000001">
    <property type="protein sequence ID" value="OEJ97367.1"/>
    <property type="molecule type" value="Genomic_DNA"/>
</dbReference>
<dbReference type="OrthoDB" id="3873591at2"/>
<sequence length="233" mass="23195">MRAAPRGHPPVVAGWLLVALCGVTGLYCLARRRRCEGAGREAVMGLGMAVMGLPPAVFAPPGWWWAVYAAVFGGEAARAVWKLRGGGPRGHHVHHLVGSLTMVYMALPTGGAVQGAHGAHGGGGVPLLTGALLAYQAVWALRAGARLARAPVPTAAPLPAATAIPAPAPPAVPAPAPASAPDLTRRPGKGPGKGPGGRPGEGPARGPGAAPEAVAGCRVVMAVAMLVMLAAMP</sequence>
<evidence type="ECO:0000313" key="4">
    <source>
        <dbReference type="Proteomes" id="UP000095329"/>
    </source>
</evidence>
<feature type="transmembrane region" description="Helical" evidence="2">
    <location>
        <begin position="42"/>
        <end position="59"/>
    </location>
</feature>
<dbReference type="AlphaFoldDB" id="A0A1D3DYH0"/>
<feature type="transmembrane region" description="Helical" evidence="2">
    <location>
        <begin position="119"/>
        <end position="141"/>
    </location>
</feature>
<evidence type="ECO:0008006" key="5">
    <source>
        <dbReference type="Google" id="ProtNLM"/>
    </source>
</evidence>
<proteinExistence type="predicted"/>
<dbReference type="Proteomes" id="UP000095329">
    <property type="component" value="Unassembled WGS sequence"/>
</dbReference>